<dbReference type="InterPro" id="IPR049002">
    <property type="entry name" value="Stv"/>
</dbReference>
<feature type="domain" description="Putative adhesin Stv" evidence="1">
    <location>
        <begin position="25"/>
        <end position="175"/>
    </location>
</feature>
<organism evidence="2 3">
    <name type="scientific">Endozoicomonas euniceicola</name>
    <dbReference type="NCBI Taxonomy" id="1234143"/>
    <lineage>
        <taxon>Bacteria</taxon>
        <taxon>Pseudomonadati</taxon>
        <taxon>Pseudomonadota</taxon>
        <taxon>Gammaproteobacteria</taxon>
        <taxon>Oceanospirillales</taxon>
        <taxon>Endozoicomonadaceae</taxon>
        <taxon>Endozoicomonas</taxon>
    </lineage>
</organism>
<accession>A0ABY6GUY2</accession>
<dbReference type="EMBL" id="CP103300">
    <property type="protein sequence ID" value="UYM16583.1"/>
    <property type="molecule type" value="Genomic_DNA"/>
</dbReference>
<gene>
    <name evidence="2" type="ORF">NX720_01235</name>
</gene>
<proteinExistence type="predicted"/>
<reference evidence="2" key="1">
    <citation type="submission" date="2022-10" db="EMBL/GenBank/DDBJ databases">
        <title>Completed Genome Sequence of two octocoral isolated bacterium, Endozoicomonas euniceicola EF212T and Endozoicomonas gorgoniicola PS125T.</title>
        <authorList>
            <person name="Chiou Y.-J."/>
            <person name="Chen Y.-H."/>
        </authorList>
    </citation>
    <scope>NUCLEOTIDE SEQUENCE</scope>
    <source>
        <strain evidence="2">EF212</strain>
    </source>
</reference>
<protein>
    <recommendedName>
        <fullName evidence="1">Putative adhesin Stv domain-containing protein</fullName>
    </recommendedName>
</protein>
<sequence length="196" mass="22053">MNIAVLEGKLKLYSSELFGGNSQSLLIAAHGGVWHSRSFMAVARSIARVHRFKIPPWTTLYFYAPHGTATSTRLEPYMKWKYPPLEAVMPGESVINYDLGHLVSGLPYTTDQQVRNHLITNRCHSASLSIHHPFRFLDIATTEPSGSANTTLKEVLGVLSRAGRIYPRIHCTFCRHEYGRPKNEYTPGYHNITPSS</sequence>
<evidence type="ECO:0000313" key="2">
    <source>
        <dbReference type="EMBL" id="UYM16583.1"/>
    </source>
</evidence>
<keyword evidence="3" id="KW-1185">Reference proteome</keyword>
<dbReference type="Pfam" id="PF21527">
    <property type="entry name" value="Stv"/>
    <property type="match status" value="1"/>
</dbReference>
<dbReference type="Proteomes" id="UP001163255">
    <property type="component" value="Chromosome"/>
</dbReference>
<evidence type="ECO:0000313" key="3">
    <source>
        <dbReference type="Proteomes" id="UP001163255"/>
    </source>
</evidence>
<dbReference type="RefSeq" id="WP_262598875.1">
    <property type="nucleotide sequence ID" value="NZ_CP103300.1"/>
</dbReference>
<name>A0ABY6GUY2_9GAMM</name>
<evidence type="ECO:0000259" key="1">
    <source>
        <dbReference type="Pfam" id="PF21527"/>
    </source>
</evidence>